<sequence length="200" mass="22779">MKKSDISIIFDKNIPDEFFKDFENDVEVQGLNLVIESREPTGPMACAEWFILPVVFAFIGKSYFDGFLKEMGKDHYQSMKESLSNLTTKVMKTPRIEPTLFSTKGKISSRNPFSLAFSILAEAEDGYTFKLLIPKATNEADYGLIAKKFMDFLSDYHLGIATLESIGYISEGCRLTSGLIFVHYNSDNNSIEWLNQKDYR</sequence>
<dbReference type="Proteomes" id="UP000885336">
    <property type="component" value="Unassembled WGS sequence"/>
</dbReference>
<evidence type="ECO:0000313" key="1">
    <source>
        <dbReference type="EMBL" id="MGD28227.1"/>
    </source>
</evidence>
<protein>
    <submittedName>
        <fullName evidence="1">Uncharacterized protein</fullName>
    </submittedName>
</protein>
<name>A0A3J6ACK2_SALER</name>
<comment type="caution">
    <text evidence="1">The sequence shown here is derived from an EMBL/GenBank/DDBJ whole genome shotgun (WGS) entry which is preliminary data.</text>
</comment>
<dbReference type="RefSeq" id="WP_053510516.1">
    <property type="nucleotide sequence ID" value="NZ_MXMT01000005.1"/>
</dbReference>
<accession>A0A3J6ACK2</accession>
<gene>
    <name evidence="1" type="ORF">EE393_04165</name>
</gene>
<dbReference type="EMBL" id="RNKS01000005">
    <property type="protein sequence ID" value="MGD28227.1"/>
    <property type="molecule type" value="Genomic_DNA"/>
</dbReference>
<reference evidence="1" key="1">
    <citation type="submission" date="2018-11" db="EMBL/GenBank/DDBJ databases">
        <authorList>
            <consortium name="PulseNet: The National Subtyping Network for Foodborne Disease Surveillance"/>
            <person name="Tarr C.L."/>
            <person name="Trees E."/>
            <person name="Katz L.S."/>
            <person name="Carleton-Romer H.A."/>
            <person name="Stroika S."/>
            <person name="Kucerova Z."/>
            <person name="Roache K.F."/>
            <person name="Sabol A.L."/>
            <person name="Besser J."/>
            <person name="Gerner-Smidt P."/>
        </authorList>
    </citation>
    <scope>NUCLEOTIDE SEQUENCE [LARGE SCALE GENOMIC DNA]</scope>
    <source>
        <strain evidence="1">PNUSAS058450</strain>
    </source>
</reference>
<organism evidence="1">
    <name type="scientific">Salmonella enterica</name>
    <name type="common">Salmonella choleraesuis</name>
    <dbReference type="NCBI Taxonomy" id="28901"/>
    <lineage>
        <taxon>Bacteria</taxon>
        <taxon>Pseudomonadati</taxon>
        <taxon>Pseudomonadota</taxon>
        <taxon>Gammaproteobacteria</taxon>
        <taxon>Enterobacterales</taxon>
        <taxon>Enterobacteriaceae</taxon>
        <taxon>Salmonella</taxon>
    </lineage>
</organism>
<proteinExistence type="predicted"/>
<dbReference type="AlphaFoldDB" id="A0A3J6ACK2"/>